<dbReference type="EMBL" id="WHVL01000001">
    <property type="protein sequence ID" value="MCB8887958.1"/>
    <property type="molecule type" value="Genomic_DNA"/>
</dbReference>
<comment type="caution">
    <text evidence="2">The sequence shown here is derived from an EMBL/GenBank/DDBJ whole genome shotgun (WGS) entry which is preliminary data.</text>
</comment>
<feature type="compositionally biased region" description="Basic and acidic residues" evidence="1">
    <location>
        <begin position="303"/>
        <end position="338"/>
    </location>
</feature>
<feature type="region of interest" description="Disordered" evidence="1">
    <location>
        <begin position="1"/>
        <end position="21"/>
    </location>
</feature>
<dbReference type="InterPro" id="IPR022062">
    <property type="entry name" value="DUF3618"/>
</dbReference>
<dbReference type="Pfam" id="PF12277">
    <property type="entry name" value="DUF3618"/>
    <property type="match status" value="1"/>
</dbReference>
<dbReference type="RefSeq" id="WP_227388558.1">
    <property type="nucleotide sequence ID" value="NZ_JBHSCJ010000003.1"/>
</dbReference>
<feature type="compositionally biased region" description="Basic and acidic residues" evidence="1">
    <location>
        <begin position="109"/>
        <end position="127"/>
    </location>
</feature>
<feature type="region of interest" description="Disordered" evidence="1">
    <location>
        <begin position="303"/>
        <end position="393"/>
    </location>
</feature>
<feature type="region of interest" description="Disordered" evidence="1">
    <location>
        <begin position="93"/>
        <end position="174"/>
    </location>
</feature>
<evidence type="ECO:0000313" key="3">
    <source>
        <dbReference type="Proteomes" id="UP001319882"/>
    </source>
</evidence>
<feature type="compositionally biased region" description="Polar residues" evidence="1">
    <location>
        <begin position="374"/>
        <end position="385"/>
    </location>
</feature>
<keyword evidence="3" id="KW-1185">Reference proteome</keyword>
<gene>
    <name evidence="2" type="ORF">GEV37_02290</name>
</gene>
<protein>
    <submittedName>
        <fullName evidence="2">DUF3618 domain-containing protein</fullName>
    </submittedName>
</protein>
<proteinExistence type="predicted"/>
<accession>A0ABS8DNS4</accession>
<reference evidence="2 3" key="1">
    <citation type="journal article" date="2021" name="Sci. Rep.">
        <title>Genome analysis of a halophilic bacterium Halomonas malpeensis YU-PRIM-29(T) reveals its exopolysaccharide and pigment producing capabilities.</title>
        <authorList>
            <person name="Athmika"/>
            <person name="Ghate S.D."/>
            <person name="Arun A.B."/>
            <person name="Rao S.S."/>
            <person name="Kumar S.T.A."/>
            <person name="Kandiyil M.K."/>
            <person name="Saptami K."/>
            <person name="Rekha P.D."/>
        </authorList>
    </citation>
    <scope>NUCLEOTIDE SEQUENCE [LARGE SCALE GENOMIC DNA]</scope>
    <source>
        <strain evidence="3">prim 29</strain>
    </source>
</reference>
<feature type="compositionally biased region" description="Basic and acidic residues" evidence="1">
    <location>
        <begin position="359"/>
        <end position="370"/>
    </location>
</feature>
<dbReference type="Proteomes" id="UP001319882">
    <property type="component" value="Unassembled WGS sequence"/>
</dbReference>
<evidence type="ECO:0000313" key="2">
    <source>
        <dbReference type="EMBL" id="MCB8887958.1"/>
    </source>
</evidence>
<feature type="compositionally biased region" description="Basic and acidic residues" evidence="1">
    <location>
        <begin position="160"/>
        <end position="174"/>
    </location>
</feature>
<evidence type="ECO:0000256" key="1">
    <source>
        <dbReference type="SAM" id="MobiDB-lite"/>
    </source>
</evidence>
<organism evidence="2 3">
    <name type="scientific">Vreelandella malpeensis</name>
    <dbReference type="NCBI Taxonomy" id="1172368"/>
    <lineage>
        <taxon>Bacteria</taxon>
        <taxon>Pseudomonadati</taxon>
        <taxon>Pseudomonadota</taxon>
        <taxon>Gammaproteobacteria</taxon>
        <taxon>Oceanospirillales</taxon>
        <taxon>Halomonadaceae</taxon>
        <taxon>Vreelandella</taxon>
    </lineage>
</organism>
<sequence>MSHHDEQRSPEEIEKEIHRSRERLDTTLNELEERFSPQRLLNASYDYLRHGGANEFFSNLGTTIKENPVPFLVTGVGLGWLLTAQRGDARPSGNFANSEAYPHSGPTDDVFRSRDIGAGRHAGDDIHAPFGGGHAAGLDAGLAAEPSRRPPPSAFSHPPAFDERHHREPPGFGHGMDEHGPGLKERLADKAHHLGERAHHWRDDMRDGTSHLYHASRHGAQDASRWARDAGHQTSHFIQEHPLVAGALGFAIGAALGGLLPSTRREDAALGEYRDRLMSEAAERGHEQADKMQHALHERTEKMKDDMDKTHKQDEHRQEHDPRHTPSDTDSEHMRYSDEAMPGHNAPSGQSGHPGHQPTPHDKDSRRNEHGLANSDTPSGNTQGDDTLEPPKR</sequence>
<name>A0ABS8DNS4_9GAMM</name>